<dbReference type="InterPro" id="IPR029058">
    <property type="entry name" value="AB_hydrolase_fold"/>
</dbReference>
<dbReference type="Gene3D" id="3.40.50.1820">
    <property type="entry name" value="alpha/beta hydrolase"/>
    <property type="match status" value="1"/>
</dbReference>
<evidence type="ECO:0000313" key="2">
    <source>
        <dbReference type="EMBL" id="MFD0976916.1"/>
    </source>
</evidence>
<keyword evidence="2" id="KW-0378">Hydrolase</keyword>
<keyword evidence="3" id="KW-1185">Reference proteome</keyword>
<sequence>MKHQDEIWIKLKDLSLPGILVIPENASGLVIFSHGSGSSRLSSRNNYVASVLNRNNLGTLLFDLLTEKEDLIYENRFNIDLLTQRLIEVTLQLKKQTNTGNLNFGIFGASTGAASALRAAANLHEEIKAVVSRGGRVDMAQESLQMLEAPTLFIVGEKDEVVLQLNQTAIEQISGTKEMEIIPGATHLFEEEGALDKVADLTADWFKTYL</sequence>
<dbReference type="Proteomes" id="UP001597100">
    <property type="component" value="Unassembled WGS sequence"/>
</dbReference>
<dbReference type="EMBL" id="JBHTJP010000034">
    <property type="protein sequence ID" value="MFD0976916.1"/>
    <property type="molecule type" value="Genomic_DNA"/>
</dbReference>
<dbReference type="SUPFAM" id="SSF53474">
    <property type="entry name" value="alpha/beta-Hydrolases"/>
    <property type="match status" value="1"/>
</dbReference>
<protein>
    <submittedName>
        <fullName evidence="2">Dienelactone hydrolase family protein</fullName>
        <ecNumber evidence="2">3.1.-.-</ecNumber>
    </submittedName>
</protein>
<feature type="domain" description="Dienelactone hydrolase" evidence="1">
    <location>
        <begin position="85"/>
        <end position="195"/>
    </location>
</feature>
<accession>A0ABW3IFN6</accession>
<name>A0ABW3IFN6_9FLAO</name>
<reference evidence="3" key="1">
    <citation type="journal article" date="2019" name="Int. J. Syst. Evol. Microbiol.">
        <title>The Global Catalogue of Microorganisms (GCM) 10K type strain sequencing project: providing services to taxonomists for standard genome sequencing and annotation.</title>
        <authorList>
            <consortium name="The Broad Institute Genomics Platform"/>
            <consortium name="The Broad Institute Genome Sequencing Center for Infectious Disease"/>
            <person name="Wu L."/>
            <person name="Ma J."/>
        </authorList>
    </citation>
    <scope>NUCLEOTIDE SEQUENCE [LARGE SCALE GENOMIC DNA]</scope>
    <source>
        <strain evidence="3">CCUG 60898</strain>
    </source>
</reference>
<dbReference type="EC" id="3.1.-.-" evidence="2"/>
<dbReference type="Pfam" id="PF01738">
    <property type="entry name" value="DLH"/>
    <property type="match status" value="1"/>
</dbReference>
<dbReference type="GO" id="GO:0016787">
    <property type="term" value="F:hydrolase activity"/>
    <property type="evidence" value="ECO:0007669"/>
    <property type="project" value="UniProtKB-KW"/>
</dbReference>
<gene>
    <name evidence="2" type="ORF">ACFQ1G_08940</name>
</gene>
<dbReference type="RefSeq" id="WP_380738749.1">
    <property type="nucleotide sequence ID" value="NZ_JBHTJP010000034.1"/>
</dbReference>
<evidence type="ECO:0000259" key="1">
    <source>
        <dbReference type="Pfam" id="PF01738"/>
    </source>
</evidence>
<comment type="caution">
    <text evidence="2">The sequence shown here is derived from an EMBL/GenBank/DDBJ whole genome shotgun (WGS) entry which is preliminary data.</text>
</comment>
<dbReference type="InterPro" id="IPR002925">
    <property type="entry name" value="Dienelactn_hydro"/>
</dbReference>
<proteinExistence type="predicted"/>
<evidence type="ECO:0000313" key="3">
    <source>
        <dbReference type="Proteomes" id="UP001597100"/>
    </source>
</evidence>
<organism evidence="2 3">
    <name type="scientific">Salinimicrobium gaetbulicola</name>
    <dbReference type="NCBI Taxonomy" id="999702"/>
    <lineage>
        <taxon>Bacteria</taxon>
        <taxon>Pseudomonadati</taxon>
        <taxon>Bacteroidota</taxon>
        <taxon>Flavobacteriia</taxon>
        <taxon>Flavobacteriales</taxon>
        <taxon>Flavobacteriaceae</taxon>
        <taxon>Salinimicrobium</taxon>
    </lineage>
</organism>